<dbReference type="Proteomes" id="UP000824248">
    <property type="component" value="Unassembled WGS sequence"/>
</dbReference>
<keyword evidence="1" id="KW-1133">Transmembrane helix</keyword>
<accession>A0A9D1WNJ8</accession>
<reference evidence="2" key="1">
    <citation type="journal article" date="2021" name="PeerJ">
        <title>Extensive microbial diversity within the chicken gut microbiome revealed by metagenomics and culture.</title>
        <authorList>
            <person name="Gilroy R."/>
            <person name="Ravi A."/>
            <person name="Getino M."/>
            <person name="Pursley I."/>
            <person name="Horton D.L."/>
            <person name="Alikhan N.F."/>
            <person name="Baker D."/>
            <person name="Gharbi K."/>
            <person name="Hall N."/>
            <person name="Watson M."/>
            <person name="Adriaenssens E.M."/>
            <person name="Foster-Nyarko E."/>
            <person name="Jarju S."/>
            <person name="Secka A."/>
            <person name="Antonio M."/>
            <person name="Oren A."/>
            <person name="Chaudhuri R.R."/>
            <person name="La Ragione R."/>
            <person name="Hildebrand F."/>
            <person name="Pallen M.J."/>
        </authorList>
    </citation>
    <scope>NUCLEOTIDE SEQUENCE</scope>
    <source>
        <strain evidence="2">1193</strain>
    </source>
</reference>
<proteinExistence type="predicted"/>
<keyword evidence="1" id="KW-0812">Transmembrane</keyword>
<feature type="non-terminal residue" evidence="2">
    <location>
        <position position="61"/>
    </location>
</feature>
<sequence length="61" mass="6769">MKRTEHSSGEAKVLAAQRASRWLVVALTMLTMLAFAANSLLTRMALEETFIDPATFTTVRL</sequence>
<keyword evidence="1" id="KW-0472">Membrane</keyword>
<gene>
    <name evidence="2" type="ORF">H9854_08185</name>
</gene>
<comment type="caution">
    <text evidence="2">The sequence shown here is derived from an EMBL/GenBank/DDBJ whole genome shotgun (WGS) entry which is preliminary data.</text>
</comment>
<feature type="transmembrane region" description="Helical" evidence="1">
    <location>
        <begin position="21"/>
        <end position="41"/>
    </location>
</feature>
<dbReference type="AlphaFoldDB" id="A0A9D1WNJ8"/>
<protein>
    <submittedName>
        <fullName evidence="2">Uncharacterized protein</fullName>
    </submittedName>
</protein>
<reference evidence="2" key="2">
    <citation type="submission" date="2021-04" db="EMBL/GenBank/DDBJ databases">
        <authorList>
            <person name="Gilroy R."/>
        </authorList>
    </citation>
    <scope>NUCLEOTIDE SEQUENCE</scope>
    <source>
        <strain evidence="2">1193</strain>
    </source>
</reference>
<evidence type="ECO:0000313" key="2">
    <source>
        <dbReference type="EMBL" id="HIX62194.1"/>
    </source>
</evidence>
<dbReference type="EMBL" id="DXFC01000243">
    <property type="protein sequence ID" value="HIX62194.1"/>
    <property type="molecule type" value="Genomic_DNA"/>
</dbReference>
<organism evidence="2 3">
    <name type="scientific">Candidatus Halomonas stercoripullorum</name>
    <dbReference type="NCBI Taxonomy" id="2838617"/>
    <lineage>
        <taxon>Bacteria</taxon>
        <taxon>Pseudomonadati</taxon>
        <taxon>Pseudomonadota</taxon>
        <taxon>Gammaproteobacteria</taxon>
        <taxon>Oceanospirillales</taxon>
        <taxon>Halomonadaceae</taxon>
        <taxon>Halomonas</taxon>
    </lineage>
</organism>
<evidence type="ECO:0000256" key="1">
    <source>
        <dbReference type="SAM" id="Phobius"/>
    </source>
</evidence>
<name>A0A9D1WNJ8_9GAMM</name>
<evidence type="ECO:0000313" key="3">
    <source>
        <dbReference type="Proteomes" id="UP000824248"/>
    </source>
</evidence>